<proteinExistence type="predicted"/>
<dbReference type="STRING" id="13735.ENSPSIP00000007107"/>
<feature type="compositionally biased region" description="Polar residues" evidence="1">
    <location>
        <begin position="379"/>
        <end position="389"/>
    </location>
</feature>
<dbReference type="HOGENOM" id="CLU_033137_3_0_1"/>
<dbReference type="eggNOG" id="KOG3105">
    <property type="taxonomic scope" value="Eukaryota"/>
</dbReference>
<name>K7FGE7_PELSI</name>
<organism evidence="3 4">
    <name type="scientific">Pelodiscus sinensis</name>
    <name type="common">Chinese softshell turtle</name>
    <name type="synonym">Trionyx sinensis</name>
    <dbReference type="NCBI Taxonomy" id="13735"/>
    <lineage>
        <taxon>Eukaryota</taxon>
        <taxon>Metazoa</taxon>
        <taxon>Chordata</taxon>
        <taxon>Craniata</taxon>
        <taxon>Vertebrata</taxon>
        <taxon>Euteleostomi</taxon>
        <taxon>Archelosauria</taxon>
        <taxon>Testudinata</taxon>
        <taxon>Testudines</taxon>
        <taxon>Cryptodira</taxon>
        <taxon>Trionychia</taxon>
        <taxon>Trionychidae</taxon>
        <taxon>Pelodiscus</taxon>
    </lineage>
</organism>
<reference evidence="4" key="1">
    <citation type="submission" date="2011-10" db="EMBL/GenBank/DDBJ databases">
        <authorList>
            <consortium name="Soft-shell Turtle Genome Consortium"/>
        </authorList>
    </citation>
    <scope>NUCLEOTIDE SEQUENCE [LARGE SCALE GENOMIC DNA]</scope>
    <source>
        <strain evidence="4">Daiwa-1</strain>
    </source>
</reference>
<reference evidence="3" key="4">
    <citation type="submission" date="2025-09" db="UniProtKB">
        <authorList>
            <consortium name="Ensembl"/>
        </authorList>
    </citation>
    <scope>IDENTIFICATION</scope>
</reference>
<evidence type="ECO:0000313" key="3">
    <source>
        <dbReference type="Ensembl" id="ENSPSIP00000007107.1"/>
    </source>
</evidence>
<accession>K7FGE7</accession>
<dbReference type="AlphaFoldDB" id="K7FGE7"/>
<dbReference type="InterPro" id="IPR050863">
    <property type="entry name" value="CenT-Element_Derived"/>
</dbReference>
<dbReference type="PANTHER" id="PTHR19303:SF71">
    <property type="entry name" value="ZINC FINGER PHD-TYPE DOMAIN-CONTAINING PROTEIN"/>
    <property type="match status" value="1"/>
</dbReference>
<dbReference type="Proteomes" id="UP000007267">
    <property type="component" value="Unassembled WGS sequence"/>
</dbReference>
<evidence type="ECO:0000259" key="2">
    <source>
        <dbReference type="Pfam" id="PF03184"/>
    </source>
</evidence>
<dbReference type="Pfam" id="PF03184">
    <property type="entry name" value="DDE_1"/>
    <property type="match status" value="1"/>
</dbReference>
<reference evidence="3" key="3">
    <citation type="submission" date="2025-08" db="UniProtKB">
        <authorList>
            <consortium name="Ensembl"/>
        </authorList>
    </citation>
    <scope>IDENTIFICATION</scope>
</reference>
<protein>
    <recommendedName>
        <fullName evidence="2">DDE-1 domain-containing protein</fullName>
    </recommendedName>
</protein>
<evidence type="ECO:0000256" key="1">
    <source>
        <dbReference type="SAM" id="MobiDB-lite"/>
    </source>
</evidence>
<reference evidence="4" key="2">
    <citation type="journal article" date="2013" name="Nat. Genet.">
        <title>The draft genomes of soft-shell turtle and green sea turtle yield insights into the development and evolution of the turtle-specific body plan.</title>
        <authorList>
            <person name="Wang Z."/>
            <person name="Pascual-Anaya J."/>
            <person name="Zadissa A."/>
            <person name="Li W."/>
            <person name="Niimura Y."/>
            <person name="Huang Z."/>
            <person name="Li C."/>
            <person name="White S."/>
            <person name="Xiong Z."/>
            <person name="Fang D."/>
            <person name="Wang B."/>
            <person name="Ming Y."/>
            <person name="Chen Y."/>
            <person name="Zheng Y."/>
            <person name="Kuraku S."/>
            <person name="Pignatelli M."/>
            <person name="Herrero J."/>
            <person name="Beal K."/>
            <person name="Nozawa M."/>
            <person name="Li Q."/>
            <person name="Wang J."/>
            <person name="Zhang H."/>
            <person name="Yu L."/>
            <person name="Shigenobu S."/>
            <person name="Wang J."/>
            <person name="Liu J."/>
            <person name="Flicek P."/>
            <person name="Searle S."/>
            <person name="Wang J."/>
            <person name="Kuratani S."/>
            <person name="Yin Y."/>
            <person name="Aken B."/>
            <person name="Zhang G."/>
            <person name="Irie N."/>
        </authorList>
    </citation>
    <scope>NUCLEOTIDE SEQUENCE [LARGE SCALE GENOMIC DNA]</scope>
    <source>
        <strain evidence="4">Daiwa-1</strain>
    </source>
</reference>
<dbReference type="GO" id="GO:0005634">
    <property type="term" value="C:nucleus"/>
    <property type="evidence" value="ECO:0007669"/>
    <property type="project" value="TreeGrafter"/>
</dbReference>
<dbReference type="GO" id="GO:0003677">
    <property type="term" value="F:DNA binding"/>
    <property type="evidence" value="ECO:0007669"/>
    <property type="project" value="TreeGrafter"/>
</dbReference>
<dbReference type="Ensembl" id="ENSPSIT00000007148.1">
    <property type="protein sequence ID" value="ENSPSIP00000007107.1"/>
    <property type="gene ID" value="ENSPSIG00000006567.1"/>
</dbReference>
<evidence type="ECO:0000313" key="4">
    <source>
        <dbReference type="Proteomes" id="UP000007267"/>
    </source>
</evidence>
<dbReference type="GeneTree" id="ENSGT00940000163759"/>
<feature type="region of interest" description="Disordered" evidence="1">
    <location>
        <begin position="364"/>
        <end position="389"/>
    </location>
</feature>
<dbReference type="InterPro" id="IPR004875">
    <property type="entry name" value="DDE_SF_endonuclease_dom"/>
</dbReference>
<dbReference type="PANTHER" id="PTHR19303">
    <property type="entry name" value="TRANSPOSON"/>
    <property type="match status" value="1"/>
</dbReference>
<sequence>FKLCAVTYAKDNGNKAAGRKYSVNEKSLREWRKEEAETEKLHPRKRAHHRKKAKWLNIEENLLKWVRAQKENKQAVSMVAIQLKARLMAMEQKSIILMGALEIGCTNLCGETNLSVHERTSVGQCLPDEWEKKMDDFKTFLHKEINQLGLKPNNVINMDEVPMSFDIPATHSVVETGSKTVSVATTECTCFTVVLTCTPNGDKLKLMLIFKRVTMPREKLPAGCVVCNKKGWMNTDVMKTWTYSCFHACKPKSLLLLDSLATHKETSVQKHINAVGAHIAVMPGGLTCKLQSLDVAVDHPFKSFVREEWDNWMTNGEHTFTPAGRQRRATYMEVCKWVLAAWDRIKQATIRNGLGKCEILPDADSSSSESDYDSDFDSAPQTSTITEAH</sequence>
<feature type="domain" description="DDE-1" evidence="2">
    <location>
        <begin position="192"/>
        <end position="353"/>
    </location>
</feature>
<dbReference type="EMBL" id="AGCU01013386">
    <property type="status" value="NOT_ANNOTATED_CDS"/>
    <property type="molecule type" value="Genomic_DNA"/>
</dbReference>
<keyword evidence="4" id="KW-1185">Reference proteome</keyword>